<accession>A0A3S3YIS1</accession>
<reference evidence="2 3" key="1">
    <citation type="journal article" date="2015" name="Int. J. Syst. Evol. Microbiol.">
        <title>Gemmobacter intermedius sp. nov., isolated from a white stork (Ciconia ciconia).</title>
        <authorList>
            <person name="Kampfer P."/>
            <person name="Jerzak L."/>
            <person name="Wilharm G."/>
            <person name="Golke J."/>
            <person name="Busse H.J."/>
            <person name="Glaeser S.P."/>
        </authorList>
    </citation>
    <scope>NUCLEOTIDE SEQUENCE [LARGE SCALE GENOMIC DNA]</scope>
    <source>
        <strain evidence="2 3">119/4</strain>
    </source>
</reference>
<dbReference type="EMBL" id="SBLC01000003">
    <property type="protein sequence ID" value="RWY44273.1"/>
    <property type="molecule type" value="Genomic_DNA"/>
</dbReference>
<name>A0A3S3YIS1_9RHOB</name>
<evidence type="ECO:0000256" key="1">
    <source>
        <dbReference type="SAM" id="MobiDB-lite"/>
    </source>
</evidence>
<sequence length="127" mass="13618">MDCEAEFARRDTDGSGLLSETEAPSYYARARIDGKEIAASGVSKEEFLSACDGDAFDRTEPEAGAPFEGANSFTENQARDRAIAWGVTDVAEMSKDDQGIWRSTGRLDGADVNVAVDYKGNVVATPK</sequence>
<evidence type="ECO:0000313" key="2">
    <source>
        <dbReference type="EMBL" id="RWY44273.1"/>
    </source>
</evidence>
<evidence type="ECO:0008006" key="4">
    <source>
        <dbReference type="Google" id="ProtNLM"/>
    </source>
</evidence>
<dbReference type="OrthoDB" id="7376531at2"/>
<feature type="region of interest" description="Disordered" evidence="1">
    <location>
        <begin position="1"/>
        <end position="20"/>
    </location>
</feature>
<feature type="compositionally biased region" description="Basic and acidic residues" evidence="1">
    <location>
        <begin position="1"/>
        <end position="13"/>
    </location>
</feature>
<proteinExistence type="predicted"/>
<evidence type="ECO:0000313" key="3">
    <source>
        <dbReference type="Proteomes" id="UP000287168"/>
    </source>
</evidence>
<organism evidence="2 3">
    <name type="scientific">Falsigemmobacter intermedius</name>
    <dbReference type="NCBI Taxonomy" id="1553448"/>
    <lineage>
        <taxon>Bacteria</taxon>
        <taxon>Pseudomonadati</taxon>
        <taxon>Pseudomonadota</taxon>
        <taxon>Alphaproteobacteria</taxon>
        <taxon>Rhodobacterales</taxon>
        <taxon>Paracoccaceae</taxon>
        <taxon>Falsigemmobacter</taxon>
    </lineage>
</organism>
<protein>
    <recommendedName>
        <fullName evidence="4">PepSY domain-containing protein</fullName>
    </recommendedName>
</protein>
<dbReference type="Proteomes" id="UP000287168">
    <property type="component" value="Unassembled WGS sequence"/>
</dbReference>
<dbReference type="AlphaFoldDB" id="A0A3S3YIS1"/>
<keyword evidence="3" id="KW-1185">Reference proteome</keyword>
<comment type="caution">
    <text evidence="2">The sequence shown here is derived from an EMBL/GenBank/DDBJ whole genome shotgun (WGS) entry which is preliminary data.</text>
</comment>
<gene>
    <name evidence="2" type="ORF">EP867_02510</name>
</gene>